<dbReference type="PANTHER" id="PTHR32119:SF2">
    <property type="entry name" value="OROTIDINE 5'-PHOSPHATE DECARBOXYLASE"/>
    <property type="match status" value="1"/>
</dbReference>
<dbReference type="PROSITE" id="PS00156">
    <property type="entry name" value="OMPDECASE"/>
    <property type="match status" value="1"/>
</dbReference>
<dbReference type="GO" id="GO:0044205">
    <property type="term" value="P:'de novo' UMP biosynthetic process"/>
    <property type="evidence" value="ECO:0007669"/>
    <property type="project" value="UniProtKB-UniRule"/>
</dbReference>
<dbReference type="PANTHER" id="PTHR32119">
    <property type="entry name" value="OROTIDINE 5'-PHOSPHATE DECARBOXYLASE"/>
    <property type="match status" value="1"/>
</dbReference>
<comment type="subunit">
    <text evidence="3 9">Homodimer.</text>
</comment>
<evidence type="ECO:0000256" key="6">
    <source>
        <dbReference type="ARBA" id="ARBA00023239"/>
    </source>
</evidence>
<dbReference type="InterPro" id="IPR013785">
    <property type="entry name" value="Aldolase_TIM"/>
</dbReference>
<feature type="binding site" evidence="9 11">
    <location>
        <position position="33"/>
    </location>
    <ligand>
        <name>substrate</name>
    </ligand>
</feature>
<evidence type="ECO:0000256" key="11">
    <source>
        <dbReference type="PIRSR" id="PIRSR614732-2"/>
    </source>
</evidence>
<feature type="active site" description="For OMPdecase activity" evidence="10">
    <location>
        <position position="64"/>
    </location>
</feature>
<dbReference type="EMBL" id="PKTG01000013">
    <property type="protein sequence ID" value="PLX19938.1"/>
    <property type="molecule type" value="Genomic_DNA"/>
</dbReference>
<reference evidence="14 15" key="1">
    <citation type="submission" date="2017-11" db="EMBL/GenBank/DDBJ databases">
        <title>Genome-resolved metagenomics identifies genetic mobility, metabolic interactions, and unexpected diversity in perchlorate-reducing communities.</title>
        <authorList>
            <person name="Barnum T.P."/>
            <person name="Figueroa I.A."/>
            <person name="Carlstrom C.I."/>
            <person name="Lucas L.N."/>
            <person name="Engelbrektson A.L."/>
            <person name="Coates J.D."/>
        </authorList>
    </citation>
    <scope>NUCLEOTIDE SEQUENCE [LARGE SCALE GENOMIC DNA]</scope>
    <source>
        <strain evidence="14">BM706</strain>
    </source>
</reference>
<name>A0A2N5ZML9_MUIH1</name>
<feature type="active site" description="For OMPdecase activity" evidence="10">
    <location>
        <position position="59"/>
    </location>
</feature>
<comment type="pathway">
    <text evidence="2 9 12">Pyrimidine metabolism; UMP biosynthesis via de novo pathway; UMP from orotate: step 2/2.</text>
</comment>
<feature type="binding site" evidence="9 11">
    <location>
        <position position="179"/>
    </location>
    <ligand>
        <name>substrate</name>
    </ligand>
</feature>
<feature type="active site" description="Proton donor" evidence="9">
    <location>
        <position position="61"/>
    </location>
</feature>
<dbReference type="CDD" id="cd04725">
    <property type="entry name" value="OMP_decarboxylase_like"/>
    <property type="match status" value="1"/>
</dbReference>
<dbReference type="InterPro" id="IPR001754">
    <property type="entry name" value="OMPdeCOase_dom"/>
</dbReference>
<evidence type="ECO:0000256" key="9">
    <source>
        <dbReference type="HAMAP-Rule" id="MF_01200"/>
    </source>
</evidence>
<dbReference type="InterPro" id="IPR018089">
    <property type="entry name" value="OMPdecase_AS"/>
</dbReference>
<feature type="active site" description="For OMPdecase activity" evidence="10">
    <location>
        <position position="61"/>
    </location>
</feature>
<comment type="catalytic activity">
    <reaction evidence="7 9 12">
        <text>orotidine 5'-phosphate + H(+) = UMP + CO2</text>
        <dbReference type="Rhea" id="RHEA:11596"/>
        <dbReference type="ChEBI" id="CHEBI:15378"/>
        <dbReference type="ChEBI" id="CHEBI:16526"/>
        <dbReference type="ChEBI" id="CHEBI:57538"/>
        <dbReference type="ChEBI" id="CHEBI:57865"/>
        <dbReference type="EC" id="4.1.1.23"/>
    </reaction>
</comment>
<gene>
    <name evidence="9" type="primary">pyrF</name>
    <name evidence="14" type="ORF">C0601_00535</name>
</gene>
<dbReference type="SMART" id="SM00934">
    <property type="entry name" value="OMPdecase"/>
    <property type="match status" value="1"/>
</dbReference>
<keyword evidence="6 9" id="KW-0456">Lyase</keyword>
<feature type="binding site" evidence="9 11">
    <location>
        <position position="11"/>
    </location>
    <ligand>
        <name>substrate</name>
    </ligand>
</feature>
<dbReference type="GO" id="GO:0004590">
    <property type="term" value="F:orotidine-5'-phosphate decarboxylase activity"/>
    <property type="evidence" value="ECO:0007669"/>
    <property type="project" value="UniProtKB-UniRule"/>
</dbReference>
<evidence type="ECO:0000256" key="7">
    <source>
        <dbReference type="ARBA" id="ARBA00049157"/>
    </source>
</evidence>
<feature type="binding site" evidence="9 11">
    <location>
        <position position="209"/>
    </location>
    <ligand>
        <name>substrate</name>
    </ligand>
</feature>
<dbReference type="HAMAP" id="MF_01200_B">
    <property type="entry name" value="OMPdecase_type1_B"/>
    <property type="match status" value="1"/>
</dbReference>
<evidence type="ECO:0000256" key="1">
    <source>
        <dbReference type="ARBA" id="ARBA00002356"/>
    </source>
</evidence>
<organism evidence="14 15">
    <name type="scientific">Muiribacterium halophilum</name>
    <dbReference type="NCBI Taxonomy" id="2053465"/>
    <lineage>
        <taxon>Bacteria</taxon>
        <taxon>Candidatus Muiribacteriota</taxon>
        <taxon>Candidatus Muiribacteriia</taxon>
        <taxon>Candidatus Muiribacteriales</taxon>
        <taxon>Candidatus Muiribacteriaceae</taxon>
        <taxon>Candidatus Muiribacterium</taxon>
    </lineage>
</organism>
<comment type="function">
    <text evidence="1 9">Catalyzes the decarboxylation of orotidine 5'-monophosphate (OMP) to uridine 5'-monophosphate (UMP).</text>
</comment>
<dbReference type="EC" id="4.1.1.23" evidence="9"/>
<evidence type="ECO:0000313" key="15">
    <source>
        <dbReference type="Proteomes" id="UP000234857"/>
    </source>
</evidence>
<dbReference type="AlphaFoldDB" id="A0A2N5ZML9"/>
<accession>A0A2N5ZML9</accession>
<dbReference type="InterPro" id="IPR047596">
    <property type="entry name" value="OMPdecase_bac"/>
</dbReference>
<dbReference type="NCBIfam" id="NF001273">
    <property type="entry name" value="PRK00230.1"/>
    <property type="match status" value="1"/>
</dbReference>
<dbReference type="InterPro" id="IPR011060">
    <property type="entry name" value="RibuloseP-bd_barrel"/>
</dbReference>
<sequence>MNKTRLFVALDFNSREEAIEKVRSFEKLPDGYKIGLELYLTCGPSIVEEIAQFGDVFLDLKLHDIPNTMKKAAATVSRLPISILNIHACAGKEAMQSTLDLVREVNPAIRLIAVTVLTSMNQQELNNINVNTDPASQVDKLALLTKESGLDGVVCSPLEVSRIKQLCGDEFLTVVPGIRPSGSSAGDQKRIATPEQACKNGADIIICGRPIYNAKDPIDAIEKIKKELGG</sequence>
<feature type="binding site" evidence="9 11">
    <location>
        <position position="118"/>
    </location>
    <ligand>
        <name>substrate</name>
    </ligand>
</feature>
<evidence type="ECO:0000256" key="10">
    <source>
        <dbReference type="PIRSR" id="PIRSR614732-1"/>
    </source>
</evidence>
<dbReference type="GO" id="GO:0005829">
    <property type="term" value="C:cytosol"/>
    <property type="evidence" value="ECO:0007669"/>
    <property type="project" value="TreeGrafter"/>
</dbReference>
<dbReference type="Pfam" id="PF00215">
    <property type="entry name" value="OMPdecase"/>
    <property type="match status" value="1"/>
</dbReference>
<dbReference type="InterPro" id="IPR014732">
    <property type="entry name" value="OMPdecase"/>
</dbReference>
<feature type="binding site" evidence="9 11">
    <location>
        <position position="188"/>
    </location>
    <ligand>
        <name>substrate</name>
    </ligand>
</feature>
<keyword evidence="4 9" id="KW-0210">Decarboxylase</keyword>
<evidence type="ECO:0000256" key="8">
    <source>
        <dbReference type="ARBA" id="ARBA00061012"/>
    </source>
</evidence>
<feature type="binding site" evidence="9">
    <location>
        <begin position="59"/>
        <end position="68"/>
    </location>
    <ligand>
        <name>substrate</name>
    </ligand>
</feature>
<dbReference type="NCBIfam" id="TIGR01740">
    <property type="entry name" value="pyrF"/>
    <property type="match status" value="1"/>
</dbReference>
<keyword evidence="5 9" id="KW-0665">Pyrimidine biosynthesis</keyword>
<protein>
    <recommendedName>
        <fullName evidence="9">Orotidine 5'-phosphate decarboxylase</fullName>
        <ecNumber evidence="9">4.1.1.23</ecNumber>
    </recommendedName>
    <alternativeName>
        <fullName evidence="9">OMP decarboxylase</fullName>
        <shortName evidence="9">OMPDCase</shortName>
        <shortName evidence="9">OMPdecase</shortName>
    </alternativeName>
</protein>
<evidence type="ECO:0000259" key="13">
    <source>
        <dbReference type="SMART" id="SM00934"/>
    </source>
</evidence>
<evidence type="ECO:0000313" key="14">
    <source>
        <dbReference type="EMBL" id="PLX19938.1"/>
    </source>
</evidence>
<evidence type="ECO:0000256" key="12">
    <source>
        <dbReference type="RuleBase" id="RU000512"/>
    </source>
</evidence>
<comment type="similarity">
    <text evidence="8 9">Belongs to the OMP decarboxylase family. Type 1 subfamily.</text>
</comment>
<dbReference type="SUPFAM" id="SSF51366">
    <property type="entry name" value="Ribulose-phoshate binding barrel"/>
    <property type="match status" value="1"/>
</dbReference>
<feature type="domain" description="Orotidine 5'-phosphate decarboxylase" evidence="13">
    <location>
        <begin position="5"/>
        <end position="224"/>
    </location>
</feature>
<evidence type="ECO:0000256" key="4">
    <source>
        <dbReference type="ARBA" id="ARBA00022793"/>
    </source>
</evidence>
<comment type="caution">
    <text evidence="14">The sequence shown here is derived from an EMBL/GenBank/DDBJ whole genome shotgun (WGS) entry which is preliminary data.</text>
</comment>
<evidence type="ECO:0000256" key="5">
    <source>
        <dbReference type="ARBA" id="ARBA00022975"/>
    </source>
</evidence>
<evidence type="ECO:0000256" key="2">
    <source>
        <dbReference type="ARBA" id="ARBA00004861"/>
    </source>
</evidence>
<dbReference type="GO" id="GO:0006207">
    <property type="term" value="P:'de novo' pyrimidine nucleobase biosynthetic process"/>
    <property type="evidence" value="ECO:0007669"/>
    <property type="project" value="InterPro"/>
</dbReference>
<feature type="binding site" evidence="9 11">
    <location>
        <position position="208"/>
    </location>
    <ligand>
        <name>substrate</name>
    </ligand>
</feature>
<dbReference type="FunFam" id="3.20.20.70:FF:000015">
    <property type="entry name" value="Orotidine 5'-phosphate decarboxylase"/>
    <property type="match status" value="1"/>
</dbReference>
<evidence type="ECO:0000256" key="3">
    <source>
        <dbReference type="ARBA" id="ARBA00011738"/>
    </source>
</evidence>
<dbReference type="Gene3D" id="3.20.20.70">
    <property type="entry name" value="Aldolase class I"/>
    <property type="match status" value="1"/>
</dbReference>
<proteinExistence type="inferred from homology"/>
<dbReference type="UniPathway" id="UPA00070">
    <property type="reaction ID" value="UER00120"/>
</dbReference>
<dbReference type="Proteomes" id="UP000234857">
    <property type="component" value="Unassembled WGS sequence"/>
</dbReference>